<keyword evidence="2" id="KW-0521">NADP</keyword>
<dbReference type="OrthoDB" id="9804790at2"/>
<keyword evidence="6" id="KW-1185">Reference proteome</keyword>
<evidence type="ECO:0000313" key="5">
    <source>
        <dbReference type="EMBL" id="EFC06471.1"/>
    </source>
</evidence>
<dbReference type="eggNOG" id="COG0656">
    <property type="taxonomic scope" value="Bacteria"/>
</dbReference>
<dbReference type="InterPro" id="IPR020471">
    <property type="entry name" value="AKR"/>
</dbReference>
<proteinExistence type="inferred from homology"/>
<dbReference type="PANTHER" id="PTHR43827:SF3">
    <property type="entry name" value="NADP-DEPENDENT OXIDOREDUCTASE DOMAIN-CONTAINING PROTEIN"/>
    <property type="match status" value="1"/>
</dbReference>
<evidence type="ECO:0000256" key="1">
    <source>
        <dbReference type="ARBA" id="ARBA00007905"/>
    </source>
</evidence>
<feature type="domain" description="NADP-dependent oxidoreductase" evidence="4">
    <location>
        <begin position="28"/>
        <end position="267"/>
    </location>
</feature>
<gene>
    <name evidence="5" type="ORF">HMPREF9013_1417</name>
</gene>
<evidence type="ECO:0000256" key="3">
    <source>
        <dbReference type="ARBA" id="ARBA00023002"/>
    </source>
</evidence>
<dbReference type="InterPro" id="IPR036812">
    <property type="entry name" value="NAD(P)_OxRdtase_dom_sf"/>
</dbReference>
<evidence type="ECO:0000259" key="4">
    <source>
        <dbReference type="Pfam" id="PF00248"/>
    </source>
</evidence>
<dbReference type="Gene3D" id="3.20.20.100">
    <property type="entry name" value="NADP-dependent oxidoreductase domain"/>
    <property type="match status" value="1"/>
</dbReference>
<dbReference type="SUPFAM" id="SSF51430">
    <property type="entry name" value="NAD(P)-linked oxidoreductase"/>
    <property type="match status" value="1"/>
</dbReference>
<dbReference type="PANTHER" id="PTHR43827">
    <property type="entry name" value="2,5-DIKETO-D-GLUCONIC ACID REDUCTASE"/>
    <property type="match status" value="1"/>
</dbReference>
<comment type="caution">
    <text evidence="5">The sequence shown here is derived from an EMBL/GenBank/DDBJ whole genome shotgun (WGS) entry which is preliminary data.</text>
</comment>
<reference evidence="6" key="1">
    <citation type="submission" date="2009-12" db="EMBL/GenBank/DDBJ databases">
        <title>Sequence of Clostridiales genomosp. BVAB3 str. UPII9-5.</title>
        <authorList>
            <person name="Madupu R."/>
            <person name="Durkin A.S."/>
            <person name="Torralba M."/>
            <person name="Methe B."/>
            <person name="Sutton G.G."/>
            <person name="Strausberg R.L."/>
            <person name="Nelson K.E."/>
        </authorList>
    </citation>
    <scope>NUCLEOTIDE SEQUENCE [LARGE SCALE GENOMIC DNA]</scope>
    <source>
        <strain evidence="6">W1219</strain>
    </source>
</reference>
<sequence length="282" mass="32870">MKTAFRTTILHNGVIIPYPGYRIDHSRESAIYTDVLNALQCGFRHLDLPSNPTYFPLIQKAIEERHIHRDDLFLTAKLQNHDHGANGVKRYFGHLLKVFKTDYIDLFLINWPNPLEFRENHTTIEKETWFALEDLYRNGKIHAIGIGNCQAHHIEEYLEFSNISPMVNQARFYPGFPFEDNLDCAKLHGIQTIGFLPPNHEAILNAKEIKIFADKYQVSTRMICARYLLDKEVIPLVQNNDLDEMEDYTKLHSFHLAKEDLQFLDGIRNYGPDHIDPDTCDF</sequence>
<dbReference type="AlphaFoldDB" id="D2MLR2"/>
<accession>D2MLR2</accession>
<evidence type="ECO:0000313" key="6">
    <source>
        <dbReference type="Proteomes" id="UP000005017"/>
    </source>
</evidence>
<keyword evidence="3" id="KW-0560">Oxidoreductase</keyword>
<dbReference type="STRING" id="679192.HMPREF9013_1417"/>
<protein>
    <submittedName>
        <fullName evidence="5">Oxidoreductase, aldo/keto reductase family protein</fullName>
    </submittedName>
</protein>
<dbReference type="InterPro" id="IPR023210">
    <property type="entry name" value="NADP_OxRdtase_dom"/>
</dbReference>
<dbReference type="EMBL" id="ADFR01000001">
    <property type="protein sequence ID" value="EFC06471.1"/>
    <property type="molecule type" value="Genomic_DNA"/>
</dbReference>
<evidence type="ECO:0000256" key="2">
    <source>
        <dbReference type="ARBA" id="ARBA00022857"/>
    </source>
</evidence>
<dbReference type="Pfam" id="PF00248">
    <property type="entry name" value="Aldo_ket_red"/>
    <property type="match status" value="1"/>
</dbReference>
<dbReference type="GO" id="GO:0016616">
    <property type="term" value="F:oxidoreductase activity, acting on the CH-OH group of donors, NAD or NADP as acceptor"/>
    <property type="evidence" value="ECO:0007669"/>
    <property type="project" value="UniProtKB-ARBA"/>
</dbReference>
<dbReference type="RefSeq" id="WP_006626333.1">
    <property type="nucleotide sequence ID" value="NZ_ADFR01000001.1"/>
</dbReference>
<comment type="similarity">
    <text evidence="1">Belongs to the aldo/keto reductase family.</text>
</comment>
<organism evidence="5 6">
    <name type="scientific">Bulleidia extructa W1219</name>
    <dbReference type="NCBI Taxonomy" id="679192"/>
    <lineage>
        <taxon>Bacteria</taxon>
        <taxon>Bacillati</taxon>
        <taxon>Bacillota</taxon>
        <taxon>Erysipelotrichia</taxon>
        <taxon>Erysipelotrichales</taxon>
        <taxon>Erysipelotrichaceae</taxon>
        <taxon>Bulleidia</taxon>
    </lineage>
</organism>
<dbReference type="Proteomes" id="UP000005017">
    <property type="component" value="Unassembled WGS sequence"/>
</dbReference>
<dbReference type="PRINTS" id="PR00069">
    <property type="entry name" value="ALDKETRDTASE"/>
</dbReference>
<name>D2MLR2_9FIRM</name>